<accession>A0A6G6YA32</accession>
<dbReference type="Pfam" id="PF00593">
    <property type="entry name" value="TonB_dep_Rec_b-barrel"/>
    <property type="match status" value="1"/>
</dbReference>
<dbReference type="InterPro" id="IPR000531">
    <property type="entry name" value="Beta-barrel_TonB"/>
</dbReference>
<dbReference type="KEGG" id="spzr:G5C33_17660"/>
<dbReference type="InterPro" id="IPR036942">
    <property type="entry name" value="Beta-barrel_TonB_sf"/>
</dbReference>
<dbReference type="InterPro" id="IPR037066">
    <property type="entry name" value="Plug_dom_sf"/>
</dbReference>
<keyword evidence="14" id="KW-1185">Reference proteome</keyword>
<evidence type="ECO:0000256" key="3">
    <source>
        <dbReference type="ARBA" id="ARBA00022452"/>
    </source>
</evidence>
<evidence type="ECO:0000313" key="14">
    <source>
        <dbReference type="Proteomes" id="UP000501568"/>
    </source>
</evidence>
<dbReference type="RefSeq" id="WP_165328359.1">
    <property type="nucleotide sequence ID" value="NZ_CP049109.1"/>
</dbReference>
<evidence type="ECO:0000256" key="5">
    <source>
        <dbReference type="ARBA" id="ARBA00023077"/>
    </source>
</evidence>
<feature type="domain" description="TonB-dependent receptor-like beta-barrel" evidence="11">
    <location>
        <begin position="251"/>
        <end position="672"/>
    </location>
</feature>
<dbReference type="Proteomes" id="UP000501568">
    <property type="component" value="Chromosome"/>
</dbReference>
<sequence length="703" mass="75998">MIRFALLASACLTAFPAAAQQAQESEQTDPHEETAPEIIITAPFARAQVDVLSGTSVVSGEELTRSLKPTIGDTLASQPGVSATSFGPNASRPVLRGFQGERIRVLTDGIGSVDVSNTSVDHAVAINPLTADRIEVLRGPAALLYGSSAIGGVVNVIDNSIARRLPEEPFHAEAIGSYGSAANERSISGVLDVPLAGIIVAHVDGSYSKTDDLRTGGYILSDPLRAIAAQSDEEEIRENAELRGDLTNSAAERWTVTGGLSIVTDTGNLGFTISHYDNQYGVPPRLEFEEEHHDHEDDHGHDEHGHSHENVVLAMKQTRYDLRGEIETGGGFLERIRLRAAAADYEHSEIEDSGEIGTSFYNQGYEGRLELVQSALGAWQGAIGGQFFVRDFNVIGEEKFVPRNRTEQYGIFTLQSFDWGAFKAEAGARYESASITAFADEDLGNPDLNRSFDSFSASLGASYAIGDGLRIGLNGTRSERAPSAEELYPNGPHMGTQSFEVGDPTLDSEKAWGLEATFKGAGAGWSFSASAYANWFTDYIYDYQTGAEEDELPVYQYAQTDATYYGFEAEASYRVGWVGAYAINLDGLADYVRAELEDGSAVPRIPPLRLLGGIEAQSDTLSGRLEVEHSFEQTRITAFETPTDGFTLVNASVSWKPWGDSGTSLTLSANNIFDVVARRHASMLKDFAPLAGRDIRVTARLQL</sequence>
<protein>
    <submittedName>
        <fullName evidence="13">TonB-dependent receptor</fullName>
    </submittedName>
</protein>
<evidence type="ECO:0000256" key="1">
    <source>
        <dbReference type="ARBA" id="ARBA00004571"/>
    </source>
</evidence>
<dbReference type="PROSITE" id="PS52016">
    <property type="entry name" value="TONB_DEPENDENT_REC_3"/>
    <property type="match status" value="1"/>
</dbReference>
<dbReference type="Pfam" id="PF07715">
    <property type="entry name" value="Plug"/>
    <property type="match status" value="1"/>
</dbReference>
<evidence type="ECO:0000256" key="8">
    <source>
        <dbReference type="PROSITE-ProRule" id="PRU01360"/>
    </source>
</evidence>
<keyword evidence="6 8" id="KW-0472">Membrane</keyword>
<evidence type="ECO:0000259" key="11">
    <source>
        <dbReference type="Pfam" id="PF00593"/>
    </source>
</evidence>
<evidence type="ECO:0000259" key="12">
    <source>
        <dbReference type="Pfam" id="PF07715"/>
    </source>
</evidence>
<feature type="chain" id="PRO_5026022795" evidence="10">
    <location>
        <begin position="20"/>
        <end position="703"/>
    </location>
</feature>
<feature type="domain" description="TonB-dependent receptor plug" evidence="12">
    <location>
        <begin position="50"/>
        <end position="153"/>
    </location>
</feature>
<keyword evidence="2 8" id="KW-0813">Transport</keyword>
<keyword evidence="3 8" id="KW-1134">Transmembrane beta strand</keyword>
<dbReference type="Gene3D" id="2.40.170.20">
    <property type="entry name" value="TonB-dependent receptor, beta-barrel domain"/>
    <property type="match status" value="1"/>
</dbReference>
<organism evidence="13 14">
    <name type="scientific">Stakelama tenebrarum</name>
    <dbReference type="NCBI Taxonomy" id="2711215"/>
    <lineage>
        <taxon>Bacteria</taxon>
        <taxon>Pseudomonadati</taxon>
        <taxon>Pseudomonadota</taxon>
        <taxon>Alphaproteobacteria</taxon>
        <taxon>Sphingomonadales</taxon>
        <taxon>Sphingomonadaceae</taxon>
        <taxon>Stakelama</taxon>
    </lineage>
</organism>
<proteinExistence type="inferred from homology"/>
<dbReference type="InterPro" id="IPR039426">
    <property type="entry name" value="TonB-dep_rcpt-like"/>
</dbReference>
<evidence type="ECO:0000256" key="7">
    <source>
        <dbReference type="ARBA" id="ARBA00023237"/>
    </source>
</evidence>
<dbReference type="InterPro" id="IPR012910">
    <property type="entry name" value="Plug_dom"/>
</dbReference>
<dbReference type="Gene3D" id="2.170.130.10">
    <property type="entry name" value="TonB-dependent receptor, plug domain"/>
    <property type="match status" value="1"/>
</dbReference>
<dbReference type="GO" id="GO:0044718">
    <property type="term" value="P:siderophore transmembrane transport"/>
    <property type="evidence" value="ECO:0007669"/>
    <property type="project" value="TreeGrafter"/>
</dbReference>
<comment type="subcellular location">
    <subcellularLocation>
        <location evidence="1 8">Cell outer membrane</location>
        <topology evidence="1 8">Multi-pass membrane protein</topology>
    </subcellularLocation>
</comment>
<evidence type="ECO:0000256" key="4">
    <source>
        <dbReference type="ARBA" id="ARBA00022692"/>
    </source>
</evidence>
<evidence type="ECO:0000256" key="2">
    <source>
        <dbReference type="ARBA" id="ARBA00022448"/>
    </source>
</evidence>
<evidence type="ECO:0000256" key="10">
    <source>
        <dbReference type="SAM" id="SignalP"/>
    </source>
</evidence>
<keyword evidence="5 9" id="KW-0798">TonB box</keyword>
<dbReference type="PANTHER" id="PTHR30069">
    <property type="entry name" value="TONB-DEPENDENT OUTER MEMBRANE RECEPTOR"/>
    <property type="match status" value="1"/>
</dbReference>
<reference evidence="13 14" key="1">
    <citation type="submission" date="2020-02" db="EMBL/GenBank/DDBJ databases">
        <authorList>
            <person name="Zheng R.K."/>
            <person name="Sun C.M."/>
        </authorList>
    </citation>
    <scope>NUCLEOTIDE SEQUENCE [LARGE SCALE GENOMIC DNA]</scope>
    <source>
        <strain evidence="14">zrk23</strain>
    </source>
</reference>
<dbReference type="EMBL" id="CP049109">
    <property type="protein sequence ID" value="QIG81433.1"/>
    <property type="molecule type" value="Genomic_DNA"/>
</dbReference>
<feature type="signal peptide" evidence="10">
    <location>
        <begin position="1"/>
        <end position="19"/>
    </location>
</feature>
<gene>
    <name evidence="13" type="ORF">G5C33_17660</name>
</gene>
<dbReference type="GO" id="GO:0015344">
    <property type="term" value="F:siderophore uptake transmembrane transporter activity"/>
    <property type="evidence" value="ECO:0007669"/>
    <property type="project" value="TreeGrafter"/>
</dbReference>
<keyword evidence="4 8" id="KW-0812">Transmembrane</keyword>
<dbReference type="GO" id="GO:0009279">
    <property type="term" value="C:cell outer membrane"/>
    <property type="evidence" value="ECO:0007669"/>
    <property type="project" value="UniProtKB-SubCell"/>
</dbReference>
<keyword evidence="7 8" id="KW-0998">Cell outer membrane</keyword>
<dbReference type="AlphaFoldDB" id="A0A6G6YA32"/>
<keyword evidence="13" id="KW-0675">Receptor</keyword>
<dbReference type="PANTHER" id="PTHR30069:SF40">
    <property type="entry name" value="TONB-DEPENDENT RECEPTOR NMB0964-RELATED"/>
    <property type="match status" value="1"/>
</dbReference>
<evidence type="ECO:0000313" key="13">
    <source>
        <dbReference type="EMBL" id="QIG81433.1"/>
    </source>
</evidence>
<comment type="similarity">
    <text evidence="8 9">Belongs to the TonB-dependent receptor family.</text>
</comment>
<evidence type="ECO:0000256" key="6">
    <source>
        <dbReference type="ARBA" id="ARBA00023136"/>
    </source>
</evidence>
<keyword evidence="10" id="KW-0732">Signal</keyword>
<dbReference type="SUPFAM" id="SSF56935">
    <property type="entry name" value="Porins"/>
    <property type="match status" value="1"/>
</dbReference>
<evidence type="ECO:0000256" key="9">
    <source>
        <dbReference type="RuleBase" id="RU003357"/>
    </source>
</evidence>
<name>A0A6G6YA32_9SPHN</name>